<dbReference type="SUPFAM" id="SSF46785">
    <property type="entry name" value="Winged helix' DNA-binding domain"/>
    <property type="match status" value="1"/>
</dbReference>
<gene>
    <name evidence="6" type="ORF">JP75_05060</name>
</gene>
<dbReference type="InterPro" id="IPR005119">
    <property type="entry name" value="LysR_subst-bd"/>
</dbReference>
<dbReference type="PROSITE" id="PS50931">
    <property type="entry name" value="HTH_LYSR"/>
    <property type="match status" value="1"/>
</dbReference>
<dbReference type="Proteomes" id="UP000028981">
    <property type="component" value="Unassembled WGS sequence"/>
</dbReference>
<dbReference type="InterPro" id="IPR036390">
    <property type="entry name" value="WH_DNA-bd_sf"/>
</dbReference>
<evidence type="ECO:0000313" key="6">
    <source>
        <dbReference type="EMBL" id="KFL32319.1"/>
    </source>
</evidence>
<proteinExistence type="inferred from homology"/>
<evidence type="ECO:0000313" key="7">
    <source>
        <dbReference type="Proteomes" id="UP000028981"/>
    </source>
</evidence>
<protein>
    <recommendedName>
        <fullName evidence="5">HTH lysR-type domain-containing protein</fullName>
    </recommendedName>
</protein>
<evidence type="ECO:0000256" key="3">
    <source>
        <dbReference type="ARBA" id="ARBA00023125"/>
    </source>
</evidence>
<comment type="caution">
    <text evidence="6">The sequence shown here is derived from an EMBL/GenBank/DDBJ whole genome shotgun (WGS) entry which is preliminary data.</text>
</comment>
<reference evidence="6 7" key="1">
    <citation type="submission" date="2014-08" db="EMBL/GenBank/DDBJ databases">
        <authorList>
            <person name="Hassan Y.I."/>
            <person name="Lepp D."/>
            <person name="Zhou T."/>
        </authorList>
    </citation>
    <scope>NUCLEOTIDE SEQUENCE [LARGE SCALE GENOMIC DNA]</scope>
    <source>
        <strain evidence="6 7">IFO13584</strain>
    </source>
</reference>
<dbReference type="PANTHER" id="PTHR30579">
    <property type="entry name" value="TRANSCRIPTIONAL REGULATOR"/>
    <property type="match status" value="1"/>
</dbReference>
<evidence type="ECO:0000256" key="2">
    <source>
        <dbReference type="ARBA" id="ARBA00023015"/>
    </source>
</evidence>
<keyword evidence="7" id="KW-1185">Reference proteome</keyword>
<dbReference type="Gene3D" id="1.10.10.10">
    <property type="entry name" value="Winged helix-like DNA-binding domain superfamily/Winged helix DNA-binding domain"/>
    <property type="match status" value="1"/>
</dbReference>
<dbReference type="Pfam" id="PF03466">
    <property type="entry name" value="LysR_substrate"/>
    <property type="match status" value="1"/>
</dbReference>
<dbReference type="InterPro" id="IPR000847">
    <property type="entry name" value="LysR_HTH_N"/>
</dbReference>
<name>A0A087M616_9HYPH</name>
<evidence type="ECO:0000256" key="1">
    <source>
        <dbReference type="ARBA" id="ARBA00009437"/>
    </source>
</evidence>
<dbReference type="InterPro" id="IPR036388">
    <property type="entry name" value="WH-like_DNA-bd_sf"/>
</dbReference>
<dbReference type="RefSeq" id="WP_035079958.1">
    <property type="nucleotide sequence ID" value="NZ_JQGC01000003.1"/>
</dbReference>
<dbReference type="SUPFAM" id="SSF53850">
    <property type="entry name" value="Periplasmic binding protein-like II"/>
    <property type="match status" value="1"/>
</dbReference>
<dbReference type="GO" id="GO:0003700">
    <property type="term" value="F:DNA-binding transcription factor activity"/>
    <property type="evidence" value="ECO:0007669"/>
    <property type="project" value="InterPro"/>
</dbReference>
<organism evidence="6 7">
    <name type="scientific">Devosia riboflavina</name>
    <dbReference type="NCBI Taxonomy" id="46914"/>
    <lineage>
        <taxon>Bacteria</taxon>
        <taxon>Pseudomonadati</taxon>
        <taxon>Pseudomonadota</taxon>
        <taxon>Alphaproteobacteria</taxon>
        <taxon>Hyphomicrobiales</taxon>
        <taxon>Devosiaceae</taxon>
        <taxon>Devosia</taxon>
    </lineage>
</organism>
<evidence type="ECO:0000256" key="4">
    <source>
        <dbReference type="ARBA" id="ARBA00023163"/>
    </source>
</evidence>
<evidence type="ECO:0000259" key="5">
    <source>
        <dbReference type="PROSITE" id="PS50931"/>
    </source>
</evidence>
<dbReference type="STRING" id="46914.JP75_05060"/>
<dbReference type="PANTHER" id="PTHR30579:SF3">
    <property type="entry name" value="TRANSCRIPTIONAL REGULATORY PROTEIN"/>
    <property type="match status" value="1"/>
</dbReference>
<keyword evidence="4" id="KW-0804">Transcription</keyword>
<dbReference type="OrthoDB" id="9796526at2"/>
<keyword evidence="3" id="KW-0238">DNA-binding</keyword>
<dbReference type="Gene3D" id="3.40.190.10">
    <property type="entry name" value="Periplasmic binding protein-like II"/>
    <property type="match status" value="2"/>
</dbReference>
<dbReference type="EMBL" id="JQGC01000003">
    <property type="protein sequence ID" value="KFL32319.1"/>
    <property type="molecule type" value="Genomic_DNA"/>
</dbReference>
<sequence>MDFSWDDLRLFLDVARLGGLSAATETTGLSAATLGRRVTALERQVGEPLFVRSQTGYRLTPSGEELLLRAEEVEGAMLSLKRWKDGAIGERVVRVSAGPWTSAFLARNIGKIWTAGDRFALELVTASHKVDIGRRNADIGIRNQRPTEQWLAGRLIGKVAYGLYARPELISGVAAGYFVGTAGEGSQTHSARWLNARHGDRIATRGNDAMSVMELVAAGAGMSVFPCFVGDSDPRVDRMAGTIPELETDQWLVCHHEERHTPAVRAVTERIAALMQENGPLFRGEKPVYG</sequence>
<dbReference type="AlphaFoldDB" id="A0A087M616"/>
<comment type="similarity">
    <text evidence="1">Belongs to the LysR transcriptional regulatory family.</text>
</comment>
<dbReference type="GO" id="GO:0003677">
    <property type="term" value="F:DNA binding"/>
    <property type="evidence" value="ECO:0007669"/>
    <property type="project" value="UniProtKB-KW"/>
</dbReference>
<feature type="domain" description="HTH lysR-type" evidence="5">
    <location>
        <begin position="1"/>
        <end position="60"/>
    </location>
</feature>
<dbReference type="Pfam" id="PF00126">
    <property type="entry name" value="HTH_1"/>
    <property type="match status" value="1"/>
</dbReference>
<keyword evidence="2" id="KW-0805">Transcription regulation</keyword>
<dbReference type="InterPro" id="IPR050176">
    <property type="entry name" value="LTTR"/>
</dbReference>
<accession>A0A087M616</accession>